<dbReference type="InterPro" id="IPR036271">
    <property type="entry name" value="Tet_transcr_reg_TetR-rel_C_sf"/>
</dbReference>
<dbReference type="Gene3D" id="1.10.357.10">
    <property type="entry name" value="Tetracycline Repressor, domain 2"/>
    <property type="match status" value="1"/>
</dbReference>
<protein>
    <submittedName>
        <fullName evidence="6">TetR family transcriptional regulator</fullName>
    </submittedName>
</protein>
<feature type="DNA-binding region" description="H-T-H motif" evidence="4">
    <location>
        <begin position="28"/>
        <end position="47"/>
    </location>
</feature>
<dbReference type="PROSITE" id="PS50977">
    <property type="entry name" value="HTH_TETR_2"/>
    <property type="match status" value="1"/>
</dbReference>
<dbReference type="Gene3D" id="1.10.10.60">
    <property type="entry name" value="Homeodomain-like"/>
    <property type="match status" value="1"/>
</dbReference>
<proteinExistence type="predicted"/>
<organism evidence="6 7">
    <name type="scientific">Actinomyces capricornis</name>
    <dbReference type="NCBI Taxonomy" id="2755559"/>
    <lineage>
        <taxon>Bacteria</taxon>
        <taxon>Bacillati</taxon>
        <taxon>Actinomycetota</taxon>
        <taxon>Actinomycetes</taxon>
        <taxon>Actinomycetales</taxon>
        <taxon>Actinomycetaceae</taxon>
        <taxon>Actinomyces</taxon>
    </lineage>
</organism>
<feature type="domain" description="HTH tetR-type" evidence="5">
    <location>
        <begin position="5"/>
        <end position="65"/>
    </location>
</feature>
<evidence type="ECO:0000256" key="1">
    <source>
        <dbReference type="ARBA" id="ARBA00023015"/>
    </source>
</evidence>
<dbReference type="InterPro" id="IPR001647">
    <property type="entry name" value="HTH_TetR"/>
</dbReference>
<keyword evidence="2 4" id="KW-0238">DNA-binding</keyword>
<keyword evidence="3" id="KW-0804">Transcription</keyword>
<dbReference type="PANTHER" id="PTHR30055">
    <property type="entry name" value="HTH-TYPE TRANSCRIPTIONAL REGULATOR RUTR"/>
    <property type="match status" value="1"/>
</dbReference>
<dbReference type="PANTHER" id="PTHR30055:SF234">
    <property type="entry name" value="HTH-TYPE TRANSCRIPTIONAL REGULATOR BETI"/>
    <property type="match status" value="1"/>
</dbReference>
<sequence>MPRAGLTPQRVTDTAAQLVDREGLQALALARLAGEMGVAPPSLYKHVGGLEDLVGRVASLAVDMLAQALAASVMGKSEASALRALGEAYRRFAHDHPGLYPLTQHHAGALAASAQRTVEIVIAALEGYQIPSERLIDAVRMTRAALHGFVDIEIAGGFARPEPVEESFTALLEMLDAGLRRLGRE</sequence>
<evidence type="ECO:0000256" key="4">
    <source>
        <dbReference type="PROSITE-ProRule" id="PRU00335"/>
    </source>
</evidence>
<dbReference type="InterPro" id="IPR050109">
    <property type="entry name" value="HTH-type_TetR-like_transc_reg"/>
</dbReference>
<keyword evidence="7" id="KW-1185">Reference proteome</keyword>
<evidence type="ECO:0000256" key="2">
    <source>
        <dbReference type="ARBA" id="ARBA00023125"/>
    </source>
</evidence>
<gene>
    <name evidence="6" type="ORF">MANAM107_22470</name>
</gene>
<keyword evidence="1" id="KW-0805">Transcription regulation</keyword>
<evidence type="ECO:0000259" key="5">
    <source>
        <dbReference type="PROSITE" id="PS50977"/>
    </source>
</evidence>
<evidence type="ECO:0000313" key="7">
    <source>
        <dbReference type="Proteomes" id="UP000824496"/>
    </source>
</evidence>
<dbReference type="SUPFAM" id="SSF46689">
    <property type="entry name" value="Homeodomain-like"/>
    <property type="match status" value="1"/>
</dbReference>
<evidence type="ECO:0000256" key="3">
    <source>
        <dbReference type="ARBA" id="ARBA00023163"/>
    </source>
</evidence>
<dbReference type="Proteomes" id="UP000824496">
    <property type="component" value="Chromosome"/>
</dbReference>
<accession>A0ABN6K7X5</accession>
<dbReference type="InterPro" id="IPR009057">
    <property type="entry name" value="Homeodomain-like_sf"/>
</dbReference>
<evidence type="ECO:0000313" key="6">
    <source>
        <dbReference type="EMBL" id="BDA65413.1"/>
    </source>
</evidence>
<dbReference type="RefSeq" id="WP_223908412.1">
    <property type="nucleotide sequence ID" value="NZ_AP025017.1"/>
</dbReference>
<reference evidence="6 7" key="1">
    <citation type="submission" date="2021-08" db="EMBL/GenBank/DDBJ databases">
        <title>Whole genome sequence of novel Actinomyces species strain MAS-1.</title>
        <authorList>
            <person name="Saito M."/>
            <person name="Kuwahara N."/>
            <person name="Takizawa T."/>
            <person name="Gotouda H."/>
            <person name="Ochiai T."/>
        </authorList>
    </citation>
    <scope>NUCLEOTIDE SEQUENCE [LARGE SCALE GENOMIC DNA]</scope>
    <source>
        <strain evidence="6 7">MAS-1</strain>
    </source>
</reference>
<name>A0ABN6K7X5_9ACTO</name>
<dbReference type="EMBL" id="AP025017">
    <property type="protein sequence ID" value="BDA65413.1"/>
    <property type="molecule type" value="Genomic_DNA"/>
</dbReference>
<dbReference type="Pfam" id="PF13305">
    <property type="entry name" value="TetR_C_33"/>
    <property type="match status" value="1"/>
</dbReference>
<dbReference type="InterPro" id="IPR025996">
    <property type="entry name" value="MT1864/Rv1816-like_C"/>
</dbReference>
<dbReference type="SUPFAM" id="SSF48498">
    <property type="entry name" value="Tetracyclin repressor-like, C-terminal domain"/>
    <property type="match status" value="1"/>
</dbReference>